<sequence length="292" mass="33505">MKTTMDDTIISMQTSLVEEDEENDGEEESHRVFKSGRMYIMIYYEKATVFGTSTLSDADIQLRRTEKLKLLPEIEPSLPIRLYLATYNCGMYVCVCVDVHSKKKKNYSLSRLYVYVYPSKKKKKKGNAPLKSLFDWLPLSDEIDMYVLGFQECKPHNRKDKDTQKEKDTEEKELEEKAVETASNQRQIEAILSAHLGESYVSLANCNMWQIRLFIFVKQIHESKVSGITMHHQPTGVGGVGKNKGGVAVSFDFEGVSMCFVSSHLAAHFSKVQNRNNDYKHLCKGLRFCCFF</sequence>
<comment type="caution">
    <text evidence="3">The sequence shown here is derived from an EMBL/GenBank/DDBJ whole genome shotgun (WGS) entry which is preliminary data.</text>
</comment>
<dbReference type="GO" id="GO:0046856">
    <property type="term" value="P:phosphatidylinositol dephosphorylation"/>
    <property type="evidence" value="ECO:0007669"/>
    <property type="project" value="InterPro"/>
</dbReference>
<evidence type="ECO:0000313" key="4">
    <source>
        <dbReference type="Proteomes" id="UP000023152"/>
    </source>
</evidence>
<dbReference type="EMBL" id="ASPP01013373">
    <property type="protein sequence ID" value="ETO19709.1"/>
    <property type="molecule type" value="Genomic_DNA"/>
</dbReference>
<dbReference type="SUPFAM" id="SSF56219">
    <property type="entry name" value="DNase I-like"/>
    <property type="match status" value="1"/>
</dbReference>
<proteinExistence type="predicted"/>
<dbReference type="GO" id="GO:0004439">
    <property type="term" value="F:phosphatidylinositol-4,5-bisphosphate 5-phosphatase activity"/>
    <property type="evidence" value="ECO:0007669"/>
    <property type="project" value="TreeGrafter"/>
</dbReference>
<dbReference type="PANTHER" id="PTHR11200">
    <property type="entry name" value="INOSITOL 5-PHOSPHATASE"/>
    <property type="match status" value="1"/>
</dbReference>
<dbReference type="InterPro" id="IPR036691">
    <property type="entry name" value="Endo/exonu/phosph_ase_sf"/>
</dbReference>
<dbReference type="Pfam" id="PF22669">
    <property type="entry name" value="Exo_endo_phos2"/>
    <property type="match status" value="1"/>
</dbReference>
<evidence type="ECO:0000259" key="2">
    <source>
        <dbReference type="Pfam" id="PF22669"/>
    </source>
</evidence>
<dbReference type="InterPro" id="IPR046985">
    <property type="entry name" value="IP5"/>
</dbReference>
<name>X6N1U2_RETFI</name>
<evidence type="ECO:0000256" key="1">
    <source>
        <dbReference type="SAM" id="MobiDB-lite"/>
    </source>
</evidence>
<evidence type="ECO:0000313" key="3">
    <source>
        <dbReference type="EMBL" id="ETO19709.1"/>
    </source>
</evidence>
<feature type="region of interest" description="Disordered" evidence="1">
    <location>
        <begin position="157"/>
        <end position="179"/>
    </location>
</feature>
<feature type="domain" description="Inositol polyphosphate-related phosphatase" evidence="2">
    <location>
        <begin position="128"/>
        <end position="288"/>
    </location>
</feature>
<dbReference type="Proteomes" id="UP000023152">
    <property type="component" value="Unassembled WGS sequence"/>
</dbReference>
<gene>
    <name evidence="3" type="ORF">RFI_17520</name>
</gene>
<reference evidence="3 4" key="1">
    <citation type="journal article" date="2013" name="Curr. Biol.">
        <title>The Genome of the Foraminiferan Reticulomyxa filosa.</title>
        <authorList>
            <person name="Glockner G."/>
            <person name="Hulsmann N."/>
            <person name="Schleicher M."/>
            <person name="Noegel A.A."/>
            <person name="Eichinger L."/>
            <person name="Gallinger C."/>
            <person name="Pawlowski J."/>
            <person name="Sierra R."/>
            <person name="Euteneuer U."/>
            <person name="Pillet L."/>
            <person name="Moustafa A."/>
            <person name="Platzer M."/>
            <person name="Groth M."/>
            <person name="Szafranski K."/>
            <person name="Schliwa M."/>
        </authorList>
    </citation>
    <scope>NUCLEOTIDE SEQUENCE [LARGE SCALE GENOMIC DNA]</scope>
</reference>
<dbReference type="AlphaFoldDB" id="X6N1U2"/>
<dbReference type="InterPro" id="IPR000300">
    <property type="entry name" value="IPPc"/>
</dbReference>
<protein>
    <recommendedName>
        <fullName evidence="2">Inositol polyphosphate-related phosphatase domain-containing protein</fullName>
    </recommendedName>
</protein>
<keyword evidence="4" id="KW-1185">Reference proteome</keyword>
<dbReference type="Gene3D" id="3.60.10.10">
    <property type="entry name" value="Endonuclease/exonuclease/phosphatase"/>
    <property type="match status" value="1"/>
</dbReference>
<organism evidence="3 4">
    <name type="scientific">Reticulomyxa filosa</name>
    <dbReference type="NCBI Taxonomy" id="46433"/>
    <lineage>
        <taxon>Eukaryota</taxon>
        <taxon>Sar</taxon>
        <taxon>Rhizaria</taxon>
        <taxon>Retaria</taxon>
        <taxon>Foraminifera</taxon>
        <taxon>Monothalamids</taxon>
        <taxon>Reticulomyxidae</taxon>
        <taxon>Reticulomyxa</taxon>
    </lineage>
</organism>
<dbReference type="OrthoDB" id="405996at2759"/>
<accession>X6N1U2</accession>